<dbReference type="PROSITE" id="PS50994">
    <property type="entry name" value="INTEGRASE"/>
    <property type="match status" value="1"/>
</dbReference>
<dbReference type="EMBL" id="SMKW01000220">
    <property type="protein sequence ID" value="TDD32075.1"/>
    <property type="molecule type" value="Genomic_DNA"/>
</dbReference>
<dbReference type="InterPro" id="IPR036397">
    <property type="entry name" value="RNaseH_sf"/>
</dbReference>
<dbReference type="Proteomes" id="UP000294947">
    <property type="component" value="Unassembled WGS sequence"/>
</dbReference>
<dbReference type="InterPro" id="IPR012337">
    <property type="entry name" value="RNaseH-like_sf"/>
</dbReference>
<evidence type="ECO:0000259" key="1">
    <source>
        <dbReference type="PROSITE" id="PS50994"/>
    </source>
</evidence>
<reference evidence="2 3" key="1">
    <citation type="submission" date="2019-03" db="EMBL/GenBank/DDBJ databases">
        <title>Draft genome sequences of novel Actinobacteria.</title>
        <authorList>
            <person name="Sahin N."/>
            <person name="Ay H."/>
            <person name="Saygin H."/>
        </authorList>
    </citation>
    <scope>NUCLEOTIDE SEQUENCE [LARGE SCALE GENOMIC DNA]</scope>
    <source>
        <strain evidence="2 3">7K502</strain>
    </source>
</reference>
<evidence type="ECO:0000313" key="3">
    <source>
        <dbReference type="Proteomes" id="UP000294947"/>
    </source>
</evidence>
<dbReference type="NCBIfam" id="NF033577">
    <property type="entry name" value="transpos_IS481"/>
    <property type="match status" value="1"/>
</dbReference>
<dbReference type="GO" id="GO:0003676">
    <property type="term" value="F:nucleic acid binding"/>
    <property type="evidence" value="ECO:0007669"/>
    <property type="project" value="InterPro"/>
</dbReference>
<keyword evidence="3" id="KW-1185">Reference proteome</keyword>
<gene>
    <name evidence="2" type="ORF">E1288_46345</name>
</gene>
<dbReference type="Pfam" id="PF13565">
    <property type="entry name" value="HTH_32"/>
    <property type="match status" value="1"/>
</dbReference>
<name>A0A4R4XM62_9PSEU</name>
<evidence type="ECO:0000313" key="2">
    <source>
        <dbReference type="EMBL" id="TDD32075.1"/>
    </source>
</evidence>
<dbReference type="OrthoDB" id="568335at2"/>
<dbReference type="InterPro" id="IPR047656">
    <property type="entry name" value="IS481-like_transpos"/>
</dbReference>
<dbReference type="InterPro" id="IPR009057">
    <property type="entry name" value="Homeodomain-like_sf"/>
</dbReference>
<dbReference type="AlphaFoldDB" id="A0A4R4XM62"/>
<protein>
    <submittedName>
        <fullName evidence="2">IS481 family transposase</fullName>
    </submittedName>
</protein>
<dbReference type="PANTHER" id="PTHR35004">
    <property type="entry name" value="TRANSPOSASE RV3428C-RELATED"/>
    <property type="match status" value="1"/>
</dbReference>
<comment type="caution">
    <text evidence="2">The sequence shown here is derived from an EMBL/GenBank/DDBJ whole genome shotgun (WGS) entry which is preliminary data.</text>
</comment>
<dbReference type="InterPro" id="IPR001584">
    <property type="entry name" value="Integrase_cat-core"/>
</dbReference>
<dbReference type="GO" id="GO:0015074">
    <property type="term" value="P:DNA integration"/>
    <property type="evidence" value="ECO:0007669"/>
    <property type="project" value="InterPro"/>
</dbReference>
<sequence length="383" mass="42596">MDPDLVAAVAAVAGGDKINVSRFCAEHKISRTVFYKYVHRFRQEGAAGFLRRSSAPLRRPTSISAQVREAVVRARKQLADEGRDNGAISIGWRLEELGEVRVPSRATIHRILVDEGHVVPQPRKRPRTRRRFEYAEANGLWQIDGMEFYLGGGEKVCILQILDDHSRLDVGTYAASSENGEETWAALQQAFAGYGVPAKVLTDNGLAFSAKHRGGMVDLERRLAESGVQAIASSPYHPQTCGKDERSHQTLRKWLGKQPTPTTLDELQHLLKEYREMYNNRRHQGIDGQTPQQRYDAAPKAASGGPVPCRSGVTQRPVSTTGVVVFSGCSIVIGRRWAGQIATLHWQGDRVSIMINDTVVRTLTLDRSVRYQRLTTNKLSTTS</sequence>
<dbReference type="SUPFAM" id="SSF53098">
    <property type="entry name" value="Ribonuclease H-like"/>
    <property type="match status" value="1"/>
</dbReference>
<proteinExistence type="predicted"/>
<dbReference type="Pfam" id="PF00665">
    <property type="entry name" value="rve"/>
    <property type="match status" value="1"/>
</dbReference>
<dbReference type="PANTHER" id="PTHR35004:SF7">
    <property type="entry name" value="INTEGRASE PROTEIN"/>
    <property type="match status" value="1"/>
</dbReference>
<organism evidence="2 3">
    <name type="scientific">Saccharopolyspora elongata</name>
    <dbReference type="NCBI Taxonomy" id="2530387"/>
    <lineage>
        <taxon>Bacteria</taxon>
        <taxon>Bacillati</taxon>
        <taxon>Actinomycetota</taxon>
        <taxon>Actinomycetes</taxon>
        <taxon>Pseudonocardiales</taxon>
        <taxon>Pseudonocardiaceae</taxon>
        <taxon>Saccharopolyspora</taxon>
    </lineage>
</organism>
<accession>A0A4R4XM62</accession>
<dbReference type="RefSeq" id="WP_132495717.1">
    <property type="nucleotide sequence ID" value="NZ_SMKW01000220.1"/>
</dbReference>
<dbReference type="Gene3D" id="3.30.420.10">
    <property type="entry name" value="Ribonuclease H-like superfamily/Ribonuclease H"/>
    <property type="match status" value="1"/>
</dbReference>
<feature type="domain" description="Integrase catalytic" evidence="1">
    <location>
        <begin position="122"/>
        <end position="299"/>
    </location>
</feature>
<dbReference type="SUPFAM" id="SSF46689">
    <property type="entry name" value="Homeodomain-like"/>
    <property type="match status" value="1"/>
</dbReference>